<reference evidence="1" key="1">
    <citation type="submission" date="2020-05" db="EMBL/GenBank/DDBJ databases">
        <title>Large-scale comparative analyses of tick genomes elucidate their genetic diversity and vector capacities.</title>
        <authorList>
            <person name="Jia N."/>
            <person name="Wang J."/>
            <person name="Shi W."/>
            <person name="Du L."/>
            <person name="Sun Y."/>
            <person name="Zhan W."/>
            <person name="Jiang J."/>
            <person name="Wang Q."/>
            <person name="Zhang B."/>
            <person name="Ji P."/>
            <person name="Sakyi L.B."/>
            <person name="Cui X."/>
            <person name="Yuan T."/>
            <person name="Jiang B."/>
            <person name="Yang W."/>
            <person name="Lam T.T.-Y."/>
            <person name="Chang Q."/>
            <person name="Ding S."/>
            <person name="Wang X."/>
            <person name="Zhu J."/>
            <person name="Ruan X."/>
            <person name="Zhao L."/>
            <person name="Wei J."/>
            <person name="Que T."/>
            <person name="Du C."/>
            <person name="Cheng J."/>
            <person name="Dai P."/>
            <person name="Han X."/>
            <person name="Huang E."/>
            <person name="Gao Y."/>
            <person name="Liu J."/>
            <person name="Shao H."/>
            <person name="Ye R."/>
            <person name="Li L."/>
            <person name="Wei W."/>
            <person name="Wang X."/>
            <person name="Wang C."/>
            <person name="Yang T."/>
            <person name="Huo Q."/>
            <person name="Li W."/>
            <person name="Guo W."/>
            <person name="Chen H."/>
            <person name="Zhou L."/>
            <person name="Ni X."/>
            <person name="Tian J."/>
            <person name="Zhou Y."/>
            <person name="Sheng Y."/>
            <person name="Liu T."/>
            <person name="Pan Y."/>
            <person name="Xia L."/>
            <person name="Li J."/>
            <person name="Zhao F."/>
            <person name="Cao W."/>
        </authorList>
    </citation>
    <scope>NUCLEOTIDE SEQUENCE</scope>
    <source>
        <strain evidence="1">Hyas-2018</strain>
    </source>
</reference>
<protein>
    <submittedName>
        <fullName evidence="1">Uncharacterized protein</fullName>
    </submittedName>
</protein>
<sequence>MAGGSSSRSGGNKQPTHWLNVTWDDIVERLALFFYTDESFETLDYLNVMLLGWALFGLFVYVVGTLLANRFGRQRPCVAASARRVDGKEPIEETVSAGRAEEQQSQVASEGPWAKTKEPVPFAVSASGSDPDAVLWTNRVLSWMLARKDHEFLSKPWIQALNEKLAKSPPKCLLPRARTPPMTSPQLVHQFWQHEGASLSLSPLYIAGHGPAGLERVPRAAYNRSRLPLLPSSLLLQPSDVFAPQALVLERVSRCFDSGEHCLMGGTTCGVPSTRRG</sequence>
<dbReference type="EMBL" id="CM023485">
    <property type="protein sequence ID" value="KAH6929732.1"/>
    <property type="molecule type" value="Genomic_DNA"/>
</dbReference>
<dbReference type="Proteomes" id="UP000821845">
    <property type="component" value="Chromosome 5"/>
</dbReference>
<proteinExistence type="predicted"/>
<name>A0ACB7S3K8_HYAAI</name>
<keyword evidence="2" id="KW-1185">Reference proteome</keyword>
<evidence type="ECO:0000313" key="2">
    <source>
        <dbReference type="Proteomes" id="UP000821845"/>
    </source>
</evidence>
<comment type="caution">
    <text evidence="1">The sequence shown here is derived from an EMBL/GenBank/DDBJ whole genome shotgun (WGS) entry which is preliminary data.</text>
</comment>
<gene>
    <name evidence="1" type="ORF">HPB50_005330</name>
</gene>
<organism evidence="1 2">
    <name type="scientific">Hyalomma asiaticum</name>
    <name type="common">Tick</name>
    <dbReference type="NCBI Taxonomy" id="266040"/>
    <lineage>
        <taxon>Eukaryota</taxon>
        <taxon>Metazoa</taxon>
        <taxon>Ecdysozoa</taxon>
        <taxon>Arthropoda</taxon>
        <taxon>Chelicerata</taxon>
        <taxon>Arachnida</taxon>
        <taxon>Acari</taxon>
        <taxon>Parasitiformes</taxon>
        <taxon>Ixodida</taxon>
        <taxon>Ixodoidea</taxon>
        <taxon>Ixodidae</taxon>
        <taxon>Hyalomminae</taxon>
        <taxon>Hyalomma</taxon>
    </lineage>
</organism>
<accession>A0ACB7S3K8</accession>
<evidence type="ECO:0000313" key="1">
    <source>
        <dbReference type="EMBL" id="KAH6929732.1"/>
    </source>
</evidence>